<keyword evidence="5" id="KW-0378">Hydrolase</keyword>
<reference evidence="6 7" key="1">
    <citation type="submission" date="2012-08" db="EMBL/GenBank/DDBJ databases">
        <title>Oryza genome evolution.</title>
        <authorList>
            <person name="Wing R.A."/>
        </authorList>
    </citation>
    <scope>NUCLEOTIDE SEQUENCE</scope>
</reference>
<dbReference type="EnsemblPlants" id="LPERR10G13770.1">
    <property type="protein sequence ID" value="LPERR10G13770.1"/>
    <property type="gene ID" value="LPERR10G13770"/>
</dbReference>
<comment type="function">
    <text evidence="1 5">Hydrolyzes acetyl esters in homogalacturonan regions of pectin. In type I primary cell wall, galacturonic acid residues of pectin can be acetylated at the O-2 and O-3 positions. Decreasing the degree of acetylation of pectin gels in vitro alters their physical properties.</text>
</comment>
<keyword evidence="5" id="KW-0732">Signal</keyword>
<keyword evidence="7" id="KW-1185">Reference proteome</keyword>
<evidence type="ECO:0000313" key="7">
    <source>
        <dbReference type="Proteomes" id="UP000032180"/>
    </source>
</evidence>
<dbReference type="STRING" id="77586.A0A0D9XM75"/>
<dbReference type="PANTHER" id="PTHR21562">
    <property type="entry name" value="NOTUM-RELATED"/>
    <property type="match status" value="1"/>
</dbReference>
<dbReference type="Pfam" id="PF03283">
    <property type="entry name" value="PAE"/>
    <property type="match status" value="1"/>
</dbReference>
<feature type="chain" id="PRO_5008809782" description="Pectin acetylesterase" evidence="5">
    <location>
        <begin position="31"/>
        <end position="526"/>
    </location>
</feature>
<keyword evidence="4 5" id="KW-0134">Cell wall</keyword>
<dbReference type="Proteomes" id="UP000032180">
    <property type="component" value="Chromosome 10"/>
</dbReference>
<dbReference type="Gramene" id="LPERR10G13770.1">
    <property type="protein sequence ID" value="LPERR10G13770.1"/>
    <property type="gene ID" value="LPERR10G13770"/>
</dbReference>
<dbReference type="PANTHER" id="PTHR21562:SF69">
    <property type="entry name" value="PECTIN ACETYLESTERASE 9"/>
    <property type="match status" value="1"/>
</dbReference>
<evidence type="ECO:0000256" key="4">
    <source>
        <dbReference type="ARBA" id="ARBA00022512"/>
    </source>
</evidence>
<dbReference type="eggNOG" id="KOG4287">
    <property type="taxonomic scope" value="Eukaryota"/>
</dbReference>
<keyword evidence="5" id="KW-0961">Cell wall biogenesis/degradation</keyword>
<keyword evidence="5" id="KW-0964">Secreted</keyword>
<organism evidence="6 7">
    <name type="scientific">Leersia perrieri</name>
    <dbReference type="NCBI Taxonomy" id="77586"/>
    <lineage>
        <taxon>Eukaryota</taxon>
        <taxon>Viridiplantae</taxon>
        <taxon>Streptophyta</taxon>
        <taxon>Embryophyta</taxon>
        <taxon>Tracheophyta</taxon>
        <taxon>Spermatophyta</taxon>
        <taxon>Magnoliopsida</taxon>
        <taxon>Liliopsida</taxon>
        <taxon>Poales</taxon>
        <taxon>Poaceae</taxon>
        <taxon>BOP clade</taxon>
        <taxon>Oryzoideae</taxon>
        <taxon>Oryzeae</taxon>
        <taxon>Oryzinae</taxon>
        <taxon>Leersia</taxon>
    </lineage>
</organism>
<reference evidence="7" key="2">
    <citation type="submission" date="2013-12" db="EMBL/GenBank/DDBJ databases">
        <authorList>
            <person name="Yu Y."/>
            <person name="Lee S."/>
            <person name="de Baynast K."/>
            <person name="Wissotski M."/>
            <person name="Liu L."/>
            <person name="Talag J."/>
            <person name="Goicoechea J."/>
            <person name="Angelova A."/>
            <person name="Jetty R."/>
            <person name="Kudrna D."/>
            <person name="Golser W."/>
            <person name="Rivera L."/>
            <person name="Zhang J."/>
            <person name="Wing R."/>
        </authorList>
    </citation>
    <scope>NUCLEOTIDE SEQUENCE</scope>
</reference>
<proteinExistence type="inferred from homology"/>
<dbReference type="EC" id="3.1.1.-" evidence="5"/>
<feature type="signal peptide" evidence="5">
    <location>
        <begin position="1"/>
        <end position="30"/>
    </location>
</feature>
<reference evidence="6" key="3">
    <citation type="submission" date="2015-04" db="UniProtKB">
        <authorList>
            <consortium name="EnsemblPlants"/>
        </authorList>
    </citation>
    <scope>IDENTIFICATION</scope>
</reference>
<comment type="similarity">
    <text evidence="3 5">Belongs to the pectinacetylesterase family.</text>
</comment>
<evidence type="ECO:0000256" key="1">
    <source>
        <dbReference type="ARBA" id="ARBA00003534"/>
    </source>
</evidence>
<dbReference type="GO" id="GO:0052793">
    <property type="term" value="F:pectin acetylesterase activity"/>
    <property type="evidence" value="ECO:0007669"/>
    <property type="project" value="EnsemblPlants"/>
</dbReference>
<accession>A0A0D9XM75</accession>
<evidence type="ECO:0000313" key="6">
    <source>
        <dbReference type="EnsemblPlants" id="LPERR10G13770.1"/>
    </source>
</evidence>
<dbReference type="AlphaFoldDB" id="A0A0D9XM75"/>
<comment type="subcellular location">
    <subcellularLocation>
        <location evidence="2 5">Secreted</location>
        <location evidence="2 5">Cell wall</location>
    </subcellularLocation>
</comment>
<evidence type="ECO:0000256" key="5">
    <source>
        <dbReference type="RuleBase" id="RU363114"/>
    </source>
</evidence>
<dbReference type="GO" id="GO:0071555">
    <property type="term" value="P:cell wall organization"/>
    <property type="evidence" value="ECO:0007669"/>
    <property type="project" value="UniProtKB-KW"/>
</dbReference>
<sequence length="526" mass="58402">MARRRPWPLWPVVLIAVAVIVAAVAAPVAAEEKLVVPMTLLPDAASTGAGKYYSSASFYDFRYFVMAHSSAILRANCAAARRRRRRLCLDGSTPAYHLHRGGGAGAGRWLLQFEGGGWCNDVQSCAERASTRRGSTRVMNKLEVFSGILSNDPAMNPDFYNWNRVKLRYCDGGSFAGDSVIRNGSSVLYFRGQRIWDAIISDLLPKGLAKAEKVLLSGCSAGGLATFFHCDDLKSHLGGSATVKCMSDAGFFLDVDDISGNNTVGPFFRSLVALQGAEKKLNKDCLSSTDYPYQCFFPQYILPYIRAPYFILNSAYDVYQFHHNFVPPSCDPGDQWSRCKSDPGACSTSQIVTLQGLRSAMLTALKPFQDDQRVGMFINSCFAHCQSELQDTWYASNSPRLHNKTIAELVGDWYFERGPGKEIDCAYPCDSTCHNLVSFFPGEKEYTIVSWEYPCPIVIKIAKISFNLVNKLKDEYCYNNGSQGIDDGGPCMNTAPKLYTNRSILQMILYLSILHTAKQFIIPYDI</sequence>
<evidence type="ECO:0000256" key="3">
    <source>
        <dbReference type="ARBA" id="ARBA00005784"/>
    </source>
</evidence>
<evidence type="ECO:0000256" key="2">
    <source>
        <dbReference type="ARBA" id="ARBA00004191"/>
    </source>
</evidence>
<name>A0A0D9XM75_9ORYZ</name>
<dbReference type="InterPro" id="IPR004963">
    <property type="entry name" value="PAE/NOTUM"/>
</dbReference>
<protein>
    <recommendedName>
        <fullName evidence="5">Pectin acetylesterase</fullName>
        <ecNumber evidence="5">3.1.1.-</ecNumber>
    </recommendedName>
</protein>